<dbReference type="GO" id="GO:0030632">
    <property type="term" value="P:D-alanine biosynthetic process"/>
    <property type="evidence" value="ECO:0007669"/>
    <property type="project" value="UniProtKB-UniRule"/>
</dbReference>
<comment type="cofactor">
    <cofactor evidence="2 7 8">
        <name>pyridoxal 5'-phosphate</name>
        <dbReference type="ChEBI" id="CHEBI:597326"/>
    </cofactor>
</comment>
<dbReference type="PANTHER" id="PTHR30511">
    <property type="entry name" value="ALANINE RACEMASE"/>
    <property type="match status" value="1"/>
</dbReference>
<evidence type="ECO:0000313" key="13">
    <source>
        <dbReference type="Proteomes" id="UP000008366"/>
    </source>
</evidence>
<dbReference type="EMBL" id="BAHD01000003">
    <property type="protein sequence ID" value="GAB94096.1"/>
    <property type="molecule type" value="Genomic_DNA"/>
</dbReference>
<comment type="pathway">
    <text evidence="7">Amino-acid biosynthesis; D-alanine biosynthesis; D-alanine from L-alanine: step 1/1.</text>
</comment>
<dbReference type="SMART" id="SM01005">
    <property type="entry name" value="Ala_racemase_C"/>
    <property type="match status" value="1"/>
</dbReference>
<dbReference type="InterPro" id="IPR029066">
    <property type="entry name" value="PLP-binding_barrel"/>
</dbReference>
<evidence type="ECO:0000256" key="5">
    <source>
        <dbReference type="ARBA" id="ARBA00023235"/>
    </source>
</evidence>
<dbReference type="CDD" id="cd00430">
    <property type="entry name" value="PLPDE_III_AR"/>
    <property type="match status" value="1"/>
</dbReference>
<dbReference type="FunFam" id="3.20.20.10:FF:000002">
    <property type="entry name" value="Alanine racemase"/>
    <property type="match status" value="1"/>
</dbReference>
<evidence type="ECO:0000256" key="2">
    <source>
        <dbReference type="ARBA" id="ARBA00001933"/>
    </source>
</evidence>
<protein>
    <recommendedName>
        <fullName evidence="6 7">Alanine racemase</fullName>
        <ecNumber evidence="3 7">5.1.1.1</ecNumber>
    </recommendedName>
</protein>
<organism evidence="12 13">
    <name type="scientific">Kineosphaera limosa NBRC 100340</name>
    <dbReference type="NCBI Taxonomy" id="1184609"/>
    <lineage>
        <taxon>Bacteria</taxon>
        <taxon>Bacillati</taxon>
        <taxon>Actinomycetota</taxon>
        <taxon>Actinomycetes</taxon>
        <taxon>Micrococcales</taxon>
        <taxon>Dermatophilaceae</taxon>
        <taxon>Kineosphaera</taxon>
    </lineage>
</organism>
<dbReference type="InterPro" id="IPR020622">
    <property type="entry name" value="Ala_racemase_pyridoxalP-BS"/>
</dbReference>
<dbReference type="RefSeq" id="WP_006590629.1">
    <property type="nucleotide sequence ID" value="NZ_BAHD01000003.1"/>
</dbReference>
<dbReference type="InterPro" id="IPR000821">
    <property type="entry name" value="Ala_racemase"/>
</dbReference>
<dbReference type="eggNOG" id="COG0787">
    <property type="taxonomic scope" value="Bacteria"/>
</dbReference>
<dbReference type="AlphaFoldDB" id="K6WJX5"/>
<dbReference type="UniPathway" id="UPA00042">
    <property type="reaction ID" value="UER00497"/>
</dbReference>
<dbReference type="PROSITE" id="PS00395">
    <property type="entry name" value="ALANINE_RACEMASE"/>
    <property type="match status" value="1"/>
</dbReference>
<dbReference type="PRINTS" id="PR00992">
    <property type="entry name" value="ALARACEMASE"/>
</dbReference>
<proteinExistence type="inferred from homology"/>
<reference evidence="12 13" key="1">
    <citation type="submission" date="2012-08" db="EMBL/GenBank/DDBJ databases">
        <title>Whole genome shotgun sequence of Kineosphaera limosa NBRC 100340.</title>
        <authorList>
            <person name="Yoshida I."/>
            <person name="Isaki S."/>
            <person name="Hosoyama A."/>
            <person name="Tsuchikane K."/>
            <person name="Katsumata H."/>
            <person name="Ando Y."/>
            <person name="Ohji S."/>
            <person name="Hamada M."/>
            <person name="Tamura T."/>
            <person name="Yamazoe A."/>
            <person name="Yamazaki S."/>
            <person name="Fujita N."/>
        </authorList>
    </citation>
    <scope>NUCLEOTIDE SEQUENCE [LARGE SCALE GENOMIC DNA]</scope>
    <source>
        <strain evidence="12 13">NBRC 100340</strain>
    </source>
</reference>
<dbReference type="GO" id="GO:0008784">
    <property type="term" value="F:alanine racemase activity"/>
    <property type="evidence" value="ECO:0007669"/>
    <property type="project" value="UniProtKB-UniRule"/>
</dbReference>
<dbReference type="InterPro" id="IPR011079">
    <property type="entry name" value="Ala_racemase_C"/>
</dbReference>
<feature type="modified residue" description="N6-(pyridoxal phosphate)lysine" evidence="7 8">
    <location>
        <position position="39"/>
    </location>
</feature>
<comment type="function">
    <text evidence="7">Catalyzes the interconversion of L-alanine and D-alanine. May also act on other amino acids.</text>
</comment>
<name>K6WJX5_9MICO</name>
<evidence type="ECO:0000313" key="12">
    <source>
        <dbReference type="EMBL" id="GAB94096.1"/>
    </source>
</evidence>
<feature type="binding site" evidence="7 9">
    <location>
        <position position="137"/>
    </location>
    <ligand>
        <name>substrate</name>
    </ligand>
</feature>
<dbReference type="OrthoDB" id="9813814at2"/>
<keyword evidence="13" id="KW-1185">Reference proteome</keyword>
<dbReference type="GO" id="GO:0030170">
    <property type="term" value="F:pyridoxal phosphate binding"/>
    <property type="evidence" value="ECO:0007669"/>
    <property type="project" value="UniProtKB-UniRule"/>
</dbReference>
<dbReference type="EC" id="5.1.1.1" evidence="3 7"/>
<dbReference type="HAMAP" id="MF_01201">
    <property type="entry name" value="Ala_racemase"/>
    <property type="match status" value="1"/>
</dbReference>
<dbReference type="Gene3D" id="2.40.37.10">
    <property type="entry name" value="Lyase, Ornithine Decarboxylase, Chain A, domain 1"/>
    <property type="match status" value="1"/>
</dbReference>
<comment type="caution">
    <text evidence="12">The sequence shown here is derived from an EMBL/GenBank/DDBJ whole genome shotgun (WGS) entry which is preliminary data.</text>
</comment>
<evidence type="ECO:0000256" key="1">
    <source>
        <dbReference type="ARBA" id="ARBA00000316"/>
    </source>
</evidence>
<comment type="catalytic activity">
    <reaction evidence="1 7">
        <text>L-alanine = D-alanine</text>
        <dbReference type="Rhea" id="RHEA:20249"/>
        <dbReference type="ChEBI" id="CHEBI:57416"/>
        <dbReference type="ChEBI" id="CHEBI:57972"/>
        <dbReference type="EC" id="5.1.1.1"/>
    </reaction>
</comment>
<evidence type="ECO:0000256" key="9">
    <source>
        <dbReference type="PIRSR" id="PIRSR600821-52"/>
    </source>
</evidence>
<dbReference type="Pfam" id="PF01168">
    <property type="entry name" value="Ala_racemase_N"/>
    <property type="match status" value="1"/>
</dbReference>
<dbReference type="SUPFAM" id="SSF51419">
    <property type="entry name" value="PLP-binding barrel"/>
    <property type="match status" value="1"/>
</dbReference>
<dbReference type="InterPro" id="IPR001608">
    <property type="entry name" value="Ala_racemase_N"/>
</dbReference>
<dbReference type="InterPro" id="IPR009006">
    <property type="entry name" value="Ala_racemase/Decarboxylase_C"/>
</dbReference>
<dbReference type="Gene3D" id="3.20.20.10">
    <property type="entry name" value="Alanine racemase"/>
    <property type="match status" value="1"/>
</dbReference>
<dbReference type="PANTHER" id="PTHR30511:SF0">
    <property type="entry name" value="ALANINE RACEMASE, CATABOLIC-RELATED"/>
    <property type="match status" value="1"/>
</dbReference>
<dbReference type="FunFam" id="2.40.37.10:FF:000015">
    <property type="entry name" value="Alanine racemase"/>
    <property type="match status" value="1"/>
</dbReference>
<feature type="active site" description="Proton acceptor; specific for D-alanine" evidence="7">
    <location>
        <position position="39"/>
    </location>
</feature>
<feature type="binding site" evidence="7 9">
    <location>
        <position position="331"/>
    </location>
    <ligand>
        <name>substrate</name>
    </ligand>
</feature>
<evidence type="ECO:0000256" key="10">
    <source>
        <dbReference type="SAM" id="MobiDB-lite"/>
    </source>
</evidence>
<evidence type="ECO:0000259" key="11">
    <source>
        <dbReference type="SMART" id="SM01005"/>
    </source>
</evidence>
<sequence length="428" mass="42961">MSDALRPPARVVVDLGAIADNVRSLRARNPGSALMTVVKADAYGHGLVPVARAARGAGADWLGVAQPLEALALRSAGVGGPLMCWLHTPGTDFAALLAADVTLGVSAQWGLELIEAAAAAGGQVARVHLKVDTGLGRNGAFAPSDDPARPDQLGADAAGLIEAAARAQDRGHVRVTGLFSHFAEADEPSSPSVAAQQEVFERATSAATRAGLGPLVRHLANSAATLLDPSAAYDLVRPGLATYGLSPAPQLGTSADFGLRPAMQVAADLAGIKAVPAGQGVSYGLTYLTTVATRLGVVPMGYGDGVPRHASGAGPVTLGGRRFTVAGRVCMDQFVVDLGDAAAQAGDEVVLLGDPARGEPSAQDWADACGTISYEIVTRLSGRLPRTYIEASDGSALGSGALGGGALDGAAPDGGAQRPGGGEAGEPR</sequence>
<feature type="compositionally biased region" description="Gly residues" evidence="10">
    <location>
        <begin position="417"/>
        <end position="428"/>
    </location>
</feature>
<feature type="region of interest" description="Disordered" evidence="10">
    <location>
        <begin position="394"/>
        <end position="428"/>
    </location>
</feature>
<dbReference type="GO" id="GO:0009252">
    <property type="term" value="P:peptidoglycan biosynthetic process"/>
    <property type="evidence" value="ECO:0007669"/>
    <property type="project" value="TreeGrafter"/>
</dbReference>
<gene>
    <name evidence="12" type="primary">alr</name>
    <name evidence="12" type="ORF">KILIM_003_00180</name>
</gene>
<keyword evidence="4 7" id="KW-0663">Pyridoxal phosphate</keyword>
<dbReference type="Pfam" id="PF00842">
    <property type="entry name" value="Ala_racemase_C"/>
    <property type="match status" value="1"/>
</dbReference>
<evidence type="ECO:0000256" key="3">
    <source>
        <dbReference type="ARBA" id="ARBA00013089"/>
    </source>
</evidence>
<feature type="domain" description="Alanine racemase C-terminal" evidence="11">
    <location>
        <begin position="262"/>
        <end position="389"/>
    </location>
</feature>
<evidence type="ECO:0000256" key="6">
    <source>
        <dbReference type="ARBA" id="ARBA00072221"/>
    </source>
</evidence>
<dbReference type="Proteomes" id="UP000008366">
    <property type="component" value="Unassembled WGS sequence"/>
</dbReference>
<dbReference type="NCBIfam" id="TIGR00492">
    <property type="entry name" value="alr"/>
    <property type="match status" value="1"/>
</dbReference>
<comment type="similarity">
    <text evidence="7">Belongs to the alanine racemase family.</text>
</comment>
<feature type="active site" description="Proton acceptor; specific for L-alanine" evidence="7">
    <location>
        <position position="283"/>
    </location>
</feature>
<evidence type="ECO:0000256" key="8">
    <source>
        <dbReference type="PIRSR" id="PIRSR600821-50"/>
    </source>
</evidence>
<evidence type="ECO:0000256" key="7">
    <source>
        <dbReference type="HAMAP-Rule" id="MF_01201"/>
    </source>
</evidence>
<dbReference type="STRING" id="1184609.KILIM_003_00180"/>
<accession>K6WJX5</accession>
<evidence type="ECO:0000256" key="4">
    <source>
        <dbReference type="ARBA" id="ARBA00022898"/>
    </source>
</evidence>
<dbReference type="GO" id="GO:0005829">
    <property type="term" value="C:cytosol"/>
    <property type="evidence" value="ECO:0007669"/>
    <property type="project" value="TreeGrafter"/>
</dbReference>
<dbReference type="SUPFAM" id="SSF50621">
    <property type="entry name" value="Alanine racemase C-terminal domain-like"/>
    <property type="match status" value="1"/>
</dbReference>
<keyword evidence="5 7" id="KW-0413">Isomerase</keyword>